<dbReference type="EMBL" id="CP040896">
    <property type="protein sequence ID" value="QDA62647.1"/>
    <property type="molecule type" value="Genomic_DNA"/>
</dbReference>
<gene>
    <name evidence="1" type="ORF">FHG12_19025</name>
</gene>
<dbReference type="KEGG" id="hyj:FHG12_19025"/>
<dbReference type="InterPro" id="IPR032676">
    <property type="entry name" value="YkuD_2"/>
</dbReference>
<evidence type="ECO:0000313" key="1">
    <source>
        <dbReference type="EMBL" id="QDA62647.1"/>
    </source>
</evidence>
<organism evidence="1 2">
    <name type="scientific">Hymenobacter jejuensis</name>
    <dbReference type="NCBI Taxonomy" id="2502781"/>
    <lineage>
        <taxon>Bacteria</taxon>
        <taxon>Pseudomonadati</taxon>
        <taxon>Bacteroidota</taxon>
        <taxon>Cytophagia</taxon>
        <taxon>Cytophagales</taxon>
        <taxon>Hymenobacteraceae</taxon>
        <taxon>Hymenobacter</taxon>
    </lineage>
</organism>
<dbReference type="AlphaFoldDB" id="A0A5B8A5W4"/>
<dbReference type="OrthoDB" id="9815195at2"/>
<dbReference type="Proteomes" id="UP000305398">
    <property type="component" value="Chromosome"/>
</dbReference>
<dbReference type="PANTHER" id="PTHR38477">
    <property type="entry name" value="HYPOTHETICAL EXPORTED PROTEIN"/>
    <property type="match status" value="1"/>
</dbReference>
<keyword evidence="2" id="KW-1185">Reference proteome</keyword>
<evidence type="ECO:0000313" key="2">
    <source>
        <dbReference type="Proteomes" id="UP000305398"/>
    </source>
</evidence>
<dbReference type="PANTHER" id="PTHR38477:SF1">
    <property type="entry name" value="MUREIN L,D-TRANSPEPTIDASE CATALYTIC DOMAIN FAMILY PROTEIN"/>
    <property type="match status" value="1"/>
</dbReference>
<proteinExistence type="predicted"/>
<sequence length="212" mass="23323">MRSYAQSKLVTADLAPDVYREALVGFYNLQQRGVISPSQHVLTIIDFNRSSRLKRLWVIDLREQRLLFHSLVAHGKNTGEEFATAFSNREGSEMSSLGFYVTGHTYTGKHGLSLKLKGVDPGYNTNAATRAVVVHGADYVSEDFVREHGRLGRSQGCPALPSNESSDIIRAIYGGSVVYAHAPRGVAYQSNWLQLDPALLAFARSQGIDSHG</sequence>
<name>A0A5B8A5W4_9BACT</name>
<protein>
    <submittedName>
        <fullName evidence="1">Murein L,D-transpeptidase catalytic domain family protein</fullName>
    </submittedName>
</protein>
<reference evidence="1 2" key="1">
    <citation type="submission" date="2019-06" db="EMBL/GenBank/DDBJ databases">
        <authorList>
            <person name="Srinivasan S."/>
        </authorList>
    </citation>
    <scope>NUCLEOTIDE SEQUENCE [LARGE SCALE GENOMIC DNA]</scope>
    <source>
        <strain evidence="1 2">17J68-5</strain>
    </source>
</reference>
<dbReference type="Pfam" id="PF13645">
    <property type="entry name" value="YkuD_2"/>
    <property type="match status" value="1"/>
</dbReference>
<accession>A0A5B8A5W4</accession>